<dbReference type="InterPro" id="IPR027417">
    <property type="entry name" value="P-loop_NTPase"/>
</dbReference>
<protein>
    <submittedName>
        <fullName evidence="1">Thymidylate kinase</fullName>
        <ecNumber evidence="1">2.7.4.9</ecNumber>
    </submittedName>
</protein>
<sequence>MKEKGCLVFFCGKMGAGKSTQAKQMAEKRNAVLLSEDVWLAELYPNLILSFKDYLTYSARLKPLIREHVQNILSTGTNVVMDFPANTVVQRKWFLSLVAAINAPHEFFYLEVSDEQCLKRIAQRRKEEPTRAAFDTESVFHQVTKYFEVPTLEEGLNWRD</sequence>
<dbReference type="RefSeq" id="WP_067018696.1">
    <property type="nucleotide sequence ID" value="NZ_FLOB01000010.1"/>
</dbReference>
<keyword evidence="1" id="KW-0418">Kinase</keyword>
<keyword evidence="2" id="KW-1185">Reference proteome</keyword>
<dbReference type="EMBL" id="FLOB01000010">
    <property type="protein sequence ID" value="SBS35715.1"/>
    <property type="molecule type" value="Genomic_DNA"/>
</dbReference>
<dbReference type="Proteomes" id="UP000092544">
    <property type="component" value="Unassembled WGS sequence"/>
</dbReference>
<reference evidence="1 2" key="1">
    <citation type="submission" date="2016-06" db="EMBL/GenBank/DDBJ databases">
        <authorList>
            <person name="Kjaerup R.B."/>
            <person name="Dalgaard T.S."/>
            <person name="Juul-Madsen H.R."/>
        </authorList>
    </citation>
    <scope>NUCLEOTIDE SEQUENCE [LARGE SCALE GENOMIC DNA]</scope>
    <source>
        <strain evidence="1 2">CECT 8886</strain>
    </source>
</reference>
<gene>
    <name evidence="1" type="primary">tmk_2</name>
    <name evidence="1" type="ORF">MSP8886_03457</name>
</gene>
<dbReference type="Pfam" id="PF13671">
    <property type="entry name" value="AAA_33"/>
    <property type="match status" value="1"/>
</dbReference>
<keyword evidence="1" id="KW-0808">Transferase</keyword>
<evidence type="ECO:0000313" key="1">
    <source>
        <dbReference type="EMBL" id="SBS35715.1"/>
    </source>
</evidence>
<dbReference type="STRING" id="1792290.MSP8886_03457"/>
<dbReference type="Gene3D" id="3.40.50.300">
    <property type="entry name" value="P-loop containing nucleotide triphosphate hydrolases"/>
    <property type="match status" value="1"/>
</dbReference>
<dbReference type="OrthoDB" id="531205at2"/>
<proteinExistence type="predicted"/>
<dbReference type="EC" id="2.7.4.9" evidence="1"/>
<accession>A0A1A8TP93</accession>
<organism evidence="1 2">
    <name type="scientific">Marinomonas spartinae</name>
    <dbReference type="NCBI Taxonomy" id="1792290"/>
    <lineage>
        <taxon>Bacteria</taxon>
        <taxon>Pseudomonadati</taxon>
        <taxon>Pseudomonadota</taxon>
        <taxon>Gammaproteobacteria</taxon>
        <taxon>Oceanospirillales</taxon>
        <taxon>Oceanospirillaceae</taxon>
        <taxon>Marinomonas</taxon>
    </lineage>
</organism>
<dbReference type="AlphaFoldDB" id="A0A1A8TP93"/>
<evidence type="ECO:0000313" key="2">
    <source>
        <dbReference type="Proteomes" id="UP000092544"/>
    </source>
</evidence>
<dbReference type="GO" id="GO:0004798">
    <property type="term" value="F:dTMP kinase activity"/>
    <property type="evidence" value="ECO:0007669"/>
    <property type="project" value="UniProtKB-EC"/>
</dbReference>
<name>A0A1A8TP93_9GAMM</name>
<dbReference type="SUPFAM" id="SSF52540">
    <property type="entry name" value="P-loop containing nucleoside triphosphate hydrolases"/>
    <property type="match status" value="1"/>
</dbReference>